<accession>A0A518DPM0</accession>
<dbReference type="OrthoDB" id="226631at2"/>
<feature type="region of interest" description="Disordered" evidence="1">
    <location>
        <begin position="1343"/>
        <end position="1362"/>
    </location>
</feature>
<dbReference type="KEGG" id="lcre:Pla8534_15620"/>
<evidence type="ECO:0000256" key="1">
    <source>
        <dbReference type="SAM" id="MobiDB-lite"/>
    </source>
</evidence>
<name>A0A518DPM0_9BACT</name>
<feature type="signal peptide" evidence="2">
    <location>
        <begin position="1"/>
        <end position="29"/>
    </location>
</feature>
<dbReference type="Gene3D" id="2.130.10.10">
    <property type="entry name" value="YVTN repeat-like/Quinoprotein amine dehydrogenase"/>
    <property type="match status" value="1"/>
</dbReference>
<keyword evidence="2" id="KW-0732">Signal</keyword>
<evidence type="ECO:0000313" key="3">
    <source>
        <dbReference type="EMBL" id="QDU93779.1"/>
    </source>
</evidence>
<dbReference type="InterPro" id="IPR011044">
    <property type="entry name" value="Quino_amine_DH_bsu"/>
</dbReference>
<dbReference type="Gene3D" id="3.40.50.880">
    <property type="match status" value="1"/>
</dbReference>
<feature type="chain" id="PRO_5021844171" evidence="2">
    <location>
        <begin position="30"/>
        <end position="2353"/>
    </location>
</feature>
<dbReference type="InterPro" id="IPR015943">
    <property type="entry name" value="WD40/YVTN_repeat-like_dom_sf"/>
</dbReference>
<feature type="region of interest" description="Disordered" evidence="1">
    <location>
        <begin position="142"/>
        <end position="164"/>
    </location>
</feature>
<sequence length="2353" mass="255334" precursor="true">MTGRLPFLRTATFTGALLWLACAAALTSAADVEIRLTASQDGQPLASSLVDFRYSPEGGLIATQWLSGMELDGRPLFPIESDKVEVPEAPQLTNRPEPALDDLDDLLGDINKAEKPAPPAPRAIDQVDPLYQDQAFSDRTRIGPVRQRRSTARRPVTSKSAISPGQAVFPPGAARVDIVCYPLTITAVRGGEPITFTPRLAFAERDLLADCLFEHSPDVPLGDDSLPARQGFEGQTGWLKGVRGGERLFRQLTIYLPASSNEPYRLQGGQFQLAATGVKLTRPNGSGGVQLRQAGPFALELVYPPEPTPLPALPVLAALRGDWQIQQTTLSQADGGQTIAPLTLRSVKHGVRTLRPRQFASTDTPTDSAAPSANGPAYVLALSQPDDDASPVLRLIGLPSSQESTAGRLTIRLTQTSDLGALDPPASFTGRLLPGDKLRGGSLATDAGPAVAITQELKFEHQGADRWSADIAQARAGLYGLTLDLEPTFTQALPIVLAHAETAGAVSLYTYHNRCDYRRGEQVHVGVQLRTVRPVAEQQAVLQAINDQGQVTASLPFTLQAEQGAPQTLFAPLETADLPLGRYRLAVKFDDPQGPALLTYNSQFTLYDDRPKSTFALYAWMSNSFSGPIKAGRKSLVNLVIGQKPSAFLTPDELAELTAQPAYPSYLQSTLAADPLYPAPHTATRYDEETEREAAIAMRLGMQYCPDYGWGMNGQEAAWNPKHTLPQELDRIRRLSAQVTQRHRDFGNFAGLHFNWYPRLGGNWEAHPPTDGNAVPRREMLQEQASQVYAATPEDQAAPDGDLRRAVRAHHFRVGAFSRAYDAWTAKARTLPAGMTERASSDDLATANALRHDQQQPGLTGAPVYTSFPPVSWFQQRNYYPTAFHASLPVAAVHAYTDYGFSPFQPLWAIDQWTAGIHDKPQWVTTMSNGRDIMLRHALLLAGRGADGIDINGQDAATAGVIADFLSAYGPYFRTQKPTSDVAIITSLRQQFSSKELIGQWMGYTGGTYFDLYVKLWFAHHPPAMLPEEDITLARLQQYKAVFLVGQQAPLPQGADAALRAYIAGGGHVFKDSGTGLDFPGQSYNLQPDAELVKANRWQPEAYNPNRDKAFVGTLASYEAIAASLQELLGRLSPPHVTADSHQVMLAVLEPSPPAAAGIGEASDSPKVVSTVFAVNDRRTMPGIVHPWNFWSATVMAGRSTLSFDGDYVLYDLLEGGREITLTKQADGRFTTEVQFNRCAGRAYLVMNEPIRRVDLVTSQATRDGPFEIVATANSAGGFPFASPLPFEIRLIDPAGETVQTLYRPLGPGYHSRVTIPAAGASGDWKVVVRELASGITAETTLFKRPYDPSEDDRPRQPASPVMLPRPAEVAQFLRGDAPEKMASQEPVLILLDERQLTGSQQDQEAGVLALAEGLRQRLAAAGRPAEVRRIGGLDLVEAPLRWRPNGRDARYQAEAVAGERVLVAKSLHSLYERGADGQAGPLDVLHPSSGWLEPGARHRIYREVILLGNVTQNRFLADLHATVGVRTDNGFLGPGAALVQVVHEAFTPHHACLSIQAPDLAGLQAGVEAAWATLSPPTSAPLARADLSGNSVPVAVSGIQKQPLPNPIQTVFGAPVQPIEFLPDGGLLVGAGTQASSYYRFDAAGKLQQHWLGKYGVLLDPRPATSPTEGQADSLAGMWIRDWWGVPGYVDTVVRADAQATPQWLMEQPRYARSYAGWKHPGSRSAVHRQSGDLLTAGNAVLSRITPEGEIVWKYDDLETSNSVETFRFARDMMIHGVSDDGRHLLIAAFGIEPYANLVSKIWRPALMLIDADNGKVLWEKPELLIDHSACGFAGPDRILAADATPGRQRLMLFDLQGKEQWSIRRPDGVSEAELTSDGLHIILRPAAPRDANRQTLGPAQGLQSVTLSPAGKVLEEREFPLTADLHDSRFLRSANRVLVSTVDGKLRCFAPDARLLWEQTFPGPCRLLPAPDGERIAVGTENGLLLLLDADGKVLRQTDLMAYNAVVDEAAYVAAYTASPAEVPRRDPRGKAPARIDVRHGEFVKFSPNLLPPAANVSRVTPAAPVELALPAGPTGTLLLALTQQTADGRPPADDARLRVEVKATGSDEVLYSAAVALSAEPAERTFAWKLVKPTALTLAIRYEGAGAGATLHQAALFSMQYPSTNLLAQRVLEGPDQPLVEAPVDLDLLLGDEQKASPPKVRFFMPNDIDLTARARGAAPFLPAVPFTMPFDGDLAGEKTSWLGKPIRGSSHAQLQLTWDTPVKLSVLAAYENPGQPYTRAFALFCRRADTGEWFQAGRRIDNESPFNLFTFPAAQVDAVTYLWLRSPDSHARLAELEGYRSVGLPGLEP</sequence>
<organism evidence="3 4">
    <name type="scientific">Lignipirellula cremea</name>
    <dbReference type="NCBI Taxonomy" id="2528010"/>
    <lineage>
        <taxon>Bacteria</taxon>
        <taxon>Pseudomonadati</taxon>
        <taxon>Planctomycetota</taxon>
        <taxon>Planctomycetia</taxon>
        <taxon>Pirellulales</taxon>
        <taxon>Pirellulaceae</taxon>
        <taxon>Lignipirellula</taxon>
    </lineage>
</organism>
<gene>
    <name evidence="3" type="ORF">Pla8534_15620</name>
</gene>
<proteinExistence type="predicted"/>
<dbReference type="SUPFAM" id="SSF50969">
    <property type="entry name" value="YVTN repeat-like/Quinoprotein amine dehydrogenase"/>
    <property type="match status" value="1"/>
</dbReference>
<dbReference type="InterPro" id="IPR029062">
    <property type="entry name" value="Class_I_gatase-like"/>
</dbReference>
<dbReference type="EMBL" id="CP036433">
    <property type="protein sequence ID" value="QDU93779.1"/>
    <property type="molecule type" value="Genomic_DNA"/>
</dbReference>
<dbReference type="PROSITE" id="PS51257">
    <property type="entry name" value="PROKAR_LIPOPROTEIN"/>
    <property type="match status" value="1"/>
</dbReference>
<keyword evidence="4" id="KW-1185">Reference proteome</keyword>
<reference evidence="3 4" key="1">
    <citation type="submission" date="2019-02" db="EMBL/GenBank/DDBJ databases">
        <title>Deep-cultivation of Planctomycetes and their phenomic and genomic characterization uncovers novel biology.</title>
        <authorList>
            <person name="Wiegand S."/>
            <person name="Jogler M."/>
            <person name="Boedeker C."/>
            <person name="Pinto D."/>
            <person name="Vollmers J."/>
            <person name="Rivas-Marin E."/>
            <person name="Kohn T."/>
            <person name="Peeters S.H."/>
            <person name="Heuer A."/>
            <person name="Rast P."/>
            <person name="Oberbeckmann S."/>
            <person name="Bunk B."/>
            <person name="Jeske O."/>
            <person name="Meyerdierks A."/>
            <person name="Storesund J.E."/>
            <person name="Kallscheuer N."/>
            <person name="Luecker S."/>
            <person name="Lage O.M."/>
            <person name="Pohl T."/>
            <person name="Merkel B.J."/>
            <person name="Hornburger P."/>
            <person name="Mueller R.-W."/>
            <person name="Bruemmer F."/>
            <person name="Labrenz M."/>
            <person name="Spormann A.M."/>
            <person name="Op den Camp H."/>
            <person name="Overmann J."/>
            <person name="Amann R."/>
            <person name="Jetten M.S.M."/>
            <person name="Mascher T."/>
            <person name="Medema M.H."/>
            <person name="Devos D.P."/>
            <person name="Kaster A.-K."/>
            <person name="Ovreas L."/>
            <person name="Rohde M."/>
            <person name="Galperin M.Y."/>
            <person name="Jogler C."/>
        </authorList>
    </citation>
    <scope>NUCLEOTIDE SEQUENCE [LARGE SCALE GENOMIC DNA]</scope>
    <source>
        <strain evidence="3 4">Pla85_3_4</strain>
    </source>
</reference>
<protein>
    <submittedName>
        <fullName evidence="3">Uncharacterized protein</fullName>
    </submittedName>
</protein>
<dbReference type="Proteomes" id="UP000317648">
    <property type="component" value="Chromosome"/>
</dbReference>
<evidence type="ECO:0000256" key="2">
    <source>
        <dbReference type="SAM" id="SignalP"/>
    </source>
</evidence>
<evidence type="ECO:0000313" key="4">
    <source>
        <dbReference type="Proteomes" id="UP000317648"/>
    </source>
</evidence>
<feature type="compositionally biased region" description="Basic and acidic residues" evidence="1">
    <location>
        <begin position="1345"/>
        <end position="1356"/>
    </location>
</feature>
<dbReference type="RefSeq" id="WP_145051047.1">
    <property type="nucleotide sequence ID" value="NZ_CP036433.1"/>
</dbReference>